<dbReference type="InterPro" id="IPR017871">
    <property type="entry name" value="ABC_transporter-like_CS"/>
</dbReference>
<dbReference type="CDD" id="cd07346">
    <property type="entry name" value="ABC_6TM_exporters"/>
    <property type="match status" value="1"/>
</dbReference>
<dbReference type="PANTHER" id="PTHR43394">
    <property type="entry name" value="ATP-DEPENDENT PERMEASE MDL1, MITOCHONDRIAL"/>
    <property type="match status" value="1"/>
</dbReference>
<evidence type="ECO:0000256" key="5">
    <source>
        <dbReference type="ARBA" id="ARBA00022989"/>
    </source>
</evidence>
<dbReference type="SMART" id="SM00382">
    <property type="entry name" value="AAA"/>
    <property type="match status" value="1"/>
</dbReference>
<evidence type="ECO:0000256" key="1">
    <source>
        <dbReference type="ARBA" id="ARBA00004651"/>
    </source>
</evidence>
<proteinExistence type="predicted"/>
<feature type="transmembrane region" description="Helical" evidence="7">
    <location>
        <begin position="289"/>
        <end position="310"/>
    </location>
</feature>
<feature type="transmembrane region" description="Helical" evidence="7">
    <location>
        <begin position="258"/>
        <end position="277"/>
    </location>
</feature>
<dbReference type="Gene3D" id="1.20.1560.10">
    <property type="entry name" value="ABC transporter type 1, transmembrane domain"/>
    <property type="match status" value="1"/>
</dbReference>
<feature type="transmembrane region" description="Helical" evidence="7">
    <location>
        <begin position="30"/>
        <end position="49"/>
    </location>
</feature>
<dbReference type="InterPro" id="IPR003439">
    <property type="entry name" value="ABC_transporter-like_ATP-bd"/>
</dbReference>
<keyword evidence="4 10" id="KW-0067">ATP-binding</keyword>
<keyword evidence="3" id="KW-0547">Nucleotide-binding</keyword>
<dbReference type="SUPFAM" id="SSF52540">
    <property type="entry name" value="P-loop containing nucleoside triphosphate hydrolases"/>
    <property type="match status" value="1"/>
</dbReference>
<keyword evidence="2 7" id="KW-0812">Transmembrane</keyword>
<organism evidence="10 11">
    <name type="scientific">Paenibacillus macquariensis</name>
    <dbReference type="NCBI Taxonomy" id="948756"/>
    <lineage>
        <taxon>Bacteria</taxon>
        <taxon>Bacillati</taxon>
        <taxon>Bacillota</taxon>
        <taxon>Bacilli</taxon>
        <taxon>Bacillales</taxon>
        <taxon>Paenibacillaceae</taxon>
        <taxon>Paenibacillus</taxon>
    </lineage>
</organism>
<evidence type="ECO:0000256" key="6">
    <source>
        <dbReference type="ARBA" id="ARBA00023136"/>
    </source>
</evidence>
<dbReference type="Proteomes" id="UP000186666">
    <property type="component" value="Unassembled WGS sequence"/>
</dbReference>
<comment type="subcellular location">
    <subcellularLocation>
        <location evidence="1">Cell membrane</location>
        <topology evidence="1">Multi-pass membrane protein</topology>
    </subcellularLocation>
</comment>
<dbReference type="EMBL" id="FTNK01000004">
    <property type="protein sequence ID" value="SIQ78539.1"/>
    <property type="molecule type" value="Genomic_DNA"/>
</dbReference>
<feature type="domain" description="ABC transmembrane type-1" evidence="9">
    <location>
        <begin position="33"/>
        <end position="312"/>
    </location>
</feature>
<sequence length="595" mass="68503">MKEMQSPVGSEVAFRSIYSWVLSFLRPYRFHIFACLMFGLLISGIQLLIPKFIQIIVDDVLPANDIPRFFNLLWWMAAGAVILILSTIVKKWLDQHYQNHVSGDMQLAVFEQLRLQGYVFFERHPIGDILSLFHHELDSLQRIHKQYFPNILQNSVTFIVTFAFMLTMSWQLSLVFIPGIMLYYLIGPYFERKSAEYAEQLSKRHTSLNKRQYDSISSVTELRAYGREHWDLERLLSEDQQTATINVMYFKLINYRGAFRRVAVYFSGILMFLVGYWMNSHSMLTVGEFVAFMMMYYKVMFDLTILITNITEQKVLLLQTVRLFRFMSLKPDVAEPILPISLPYVHGLLELRNVSFGYPDSPIVLKDISLTIRPGEKVAFVGTSGHGKSTLIKLLGRFYDPTEGDILLDGVPLRQLSFSQLREHIGYVFQETYLFGASIRDNIRFGRPDASEEAVIHAAQSAAAHEFITQLPQGYDTILGERGNKLSGGQKQRISIARMVLRKPSVLILDEATSALDNLTEAEVKRSIDRLFTHQTTIAVAHRFSTIRNYDNIYVLEHGRIIESGTYDELMVQAGAFYRLAQEEEILHDNVAVDF</sequence>
<dbReference type="InterPro" id="IPR039421">
    <property type="entry name" value="Type_1_exporter"/>
</dbReference>
<evidence type="ECO:0000256" key="7">
    <source>
        <dbReference type="SAM" id="Phobius"/>
    </source>
</evidence>
<dbReference type="InterPro" id="IPR003593">
    <property type="entry name" value="AAA+_ATPase"/>
</dbReference>
<dbReference type="PANTHER" id="PTHR43394:SF1">
    <property type="entry name" value="ATP-BINDING CASSETTE SUB-FAMILY B MEMBER 10, MITOCHONDRIAL"/>
    <property type="match status" value="1"/>
</dbReference>
<evidence type="ECO:0000256" key="3">
    <source>
        <dbReference type="ARBA" id="ARBA00022741"/>
    </source>
</evidence>
<evidence type="ECO:0000259" key="8">
    <source>
        <dbReference type="PROSITE" id="PS50893"/>
    </source>
</evidence>
<dbReference type="Pfam" id="PF00005">
    <property type="entry name" value="ABC_tran"/>
    <property type="match status" value="1"/>
</dbReference>
<keyword evidence="11" id="KW-1185">Reference proteome</keyword>
<evidence type="ECO:0000313" key="10">
    <source>
        <dbReference type="EMBL" id="SIQ78539.1"/>
    </source>
</evidence>
<evidence type="ECO:0000313" key="11">
    <source>
        <dbReference type="Proteomes" id="UP000186666"/>
    </source>
</evidence>
<evidence type="ECO:0000256" key="2">
    <source>
        <dbReference type="ARBA" id="ARBA00022692"/>
    </source>
</evidence>
<dbReference type="InterPro" id="IPR011527">
    <property type="entry name" value="ABC1_TM_dom"/>
</dbReference>
<dbReference type="RefSeq" id="WP_068585915.1">
    <property type="nucleotide sequence ID" value="NZ_FTNK01000004.1"/>
</dbReference>
<feature type="transmembrane region" description="Helical" evidence="7">
    <location>
        <begin position="172"/>
        <end position="190"/>
    </location>
</feature>
<comment type="caution">
    <text evidence="10">The sequence shown here is derived from an EMBL/GenBank/DDBJ whole genome shotgun (WGS) entry which is preliminary data.</text>
</comment>
<dbReference type="Pfam" id="PF00664">
    <property type="entry name" value="ABC_membrane"/>
    <property type="match status" value="1"/>
</dbReference>
<reference evidence="10 11" key="1">
    <citation type="submission" date="2017-01" db="EMBL/GenBank/DDBJ databases">
        <authorList>
            <person name="Varghese N."/>
            <person name="Submissions S."/>
        </authorList>
    </citation>
    <scope>NUCLEOTIDE SEQUENCE [LARGE SCALE GENOMIC DNA]</scope>
    <source>
        <strain evidence="10 11">ATCC 23464</strain>
    </source>
</reference>
<dbReference type="GO" id="GO:0005524">
    <property type="term" value="F:ATP binding"/>
    <property type="evidence" value="ECO:0007669"/>
    <property type="project" value="UniProtKB-KW"/>
</dbReference>
<keyword evidence="6 7" id="KW-0472">Membrane</keyword>
<feature type="transmembrane region" description="Helical" evidence="7">
    <location>
        <begin position="69"/>
        <end position="89"/>
    </location>
</feature>
<name>A0ABY1JV04_9BACL</name>
<gene>
    <name evidence="10" type="ORF">SAMN05421578_10442</name>
</gene>
<evidence type="ECO:0000256" key="4">
    <source>
        <dbReference type="ARBA" id="ARBA00022840"/>
    </source>
</evidence>
<protein>
    <submittedName>
        <fullName evidence="10">ATP-binding cassette, subfamily B/ATP-binding cassette, subfamily B, MsbA</fullName>
    </submittedName>
</protein>
<dbReference type="SUPFAM" id="SSF90123">
    <property type="entry name" value="ABC transporter transmembrane region"/>
    <property type="match status" value="1"/>
</dbReference>
<dbReference type="InterPro" id="IPR036640">
    <property type="entry name" value="ABC1_TM_sf"/>
</dbReference>
<feature type="domain" description="ABC transporter" evidence="8">
    <location>
        <begin position="349"/>
        <end position="583"/>
    </location>
</feature>
<keyword evidence="5 7" id="KW-1133">Transmembrane helix</keyword>
<dbReference type="PROSITE" id="PS00211">
    <property type="entry name" value="ABC_TRANSPORTER_1"/>
    <property type="match status" value="1"/>
</dbReference>
<dbReference type="InterPro" id="IPR027417">
    <property type="entry name" value="P-loop_NTPase"/>
</dbReference>
<accession>A0ABY1JV04</accession>
<dbReference type="PROSITE" id="PS50893">
    <property type="entry name" value="ABC_TRANSPORTER_2"/>
    <property type="match status" value="1"/>
</dbReference>
<evidence type="ECO:0000259" key="9">
    <source>
        <dbReference type="PROSITE" id="PS50929"/>
    </source>
</evidence>
<dbReference type="PROSITE" id="PS50929">
    <property type="entry name" value="ABC_TM1F"/>
    <property type="match status" value="1"/>
</dbReference>
<dbReference type="Gene3D" id="3.40.50.300">
    <property type="entry name" value="P-loop containing nucleotide triphosphate hydrolases"/>
    <property type="match status" value="1"/>
</dbReference>